<dbReference type="GO" id="GO:0009279">
    <property type="term" value="C:cell outer membrane"/>
    <property type="evidence" value="ECO:0007669"/>
    <property type="project" value="UniProtKB-SubCell"/>
</dbReference>
<evidence type="ECO:0000256" key="3">
    <source>
        <dbReference type="ARBA" id="ARBA00022452"/>
    </source>
</evidence>
<evidence type="ECO:0000256" key="4">
    <source>
        <dbReference type="ARBA" id="ARBA00022692"/>
    </source>
</evidence>
<evidence type="ECO:0000256" key="5">
    <source>
        <dbReference type="ARBA" id="ARBA00022729"/>
    </source>
</evidence>
<dbReference type="Pfam" id="PF00593">
    <property type="entry name" value="TonB_dep_Rec_b-barrel"/>
    <property type="match status" value="1"/>
</dbReference>
<dbReference type="InterPro" id="IPR000531">
    <property type="entry name" value="Beta-barrel_TonB"/>
</dbReference>
<proteinExistence type="inferred from homology"/>
<dbReference type="InterPro" id="IPR037066">
    <property type="entry name" value="Plug_dom_sf"/>
</dbReference>
<dbReference type="InterPro" id="IPR039426">
    <property type="entry name" value="TonB-dep_rcpt-like"/>
</dbReference>
<accession>A0A1E5Q3G9</accession>
<keyword evidence="6 11" id="KW-0798">TonB box</keyword>
<evidence type="ECO:0000256" key="11">
    <source>
        <dbReference type="RuleBase" id="RU003357"/>
    </source>
</evidence>
<dbReference type="SUPFAM" id="SSF56935">
    <property type="entry name" value="Porins"/>
    <property type="match status" value="1"/>
</dbReference>
<sequence length="721" mass="78242">MLSFNGSGRRALASTTALVPVLLAASMLSGVSARTAVAQSATDLPSVTVDVEATDENNDSVQGSKTTLKEVDIAPKRLSTSDTAKLLKDVAGVSLYSAGGVSSLPVIRGLADDRIKTTIDGIPAASACPNHMNPTLSYADPNDVAKVEVFAGVTPVSAGGDSIAGSINVEKAKPIFAAMGEGLHTQGRLSTSYRSSSHSLSASGDVAVATENFSIGYNGSWTHAGDYHRGGTGEPVLTSEYMVKNHALTAAVEKNGHLLIVEGGRQSIPYEGFPNQRMDLTGNVSDFANGRYEGEFGWGTLKGRTYVRSTTHEMNFIDSLKGSGMPMNTESLEWGYSVNGEIPLSDRDTLRIGNEFNHFRLDDWWPSVGSGMMSPNDFWNIEDGQRDRLGTFAEWEAEWNPQLTTLVGVRNDMVWMNTGDVQGYNTGVTYATDVANFNALNRKKTDANFDWSALVRYEADTSSTYEAGVARKTRSPNLHERYTWSTGAMAMNMNNWFGDGNGYIGDINLKPEVAHTFSFSADWHDPARKAWAVKITPHFTLVKDYIDADRRTGQTATNTFIKLQLANHDARLYGLDVAGDMEAWDDSSYGRGVIKASVGFVEGVNTDTNADLYNIMPLHGRLALEHTLGGWSNAVEFEGVAAKTKVAYNRNEIETPAYGLMHIRTGYEWNNISLNAGVENVFDKLYHLPLGGADLADSGKNWGYNVFGEGRSYVIGASVKF</sequence>
<dbReference type="InterPro" id="IPR010917">
    <property type="entry name" value="TonB_rcpt_CS"/>
</dbReference>
<evidence type="ECO:0000256" key="7">
    <source>
        <dbReference type="ARBA" id="ARBA00023136"/>
    </source>
</evidence>
<dbReference type="Gene3D" id="2.40.170.20">
    <property type="entry name" value="TonB-dependent receptor, beta-barrel domain"/>
    <property type="match status" value="1"/>
</dbReference>
<keyword evidence="5 12" id="KW-0732">Signal</keyword>
<reference evidence="16" key="1">
    <citation type="submission" date="2016-07" db="EMBL/GenBank/DDBJ databases">
        <authorList>
            <person name="Florea S."/>
            <person name="Webb J.S."/>
            <person name="Jaromczyk J."/>
            <person name="Schardl C.L."/>
        </authorList>
    </citation>
    <scope>NUCLEOTIDE SEQUENCE [LARGE SCALE GENOMIC DNA]</scope>
    <source>
        <strain evidence="16">MV-1</strain>
    </source>
</reference>
<dbReference type="InterPro" id="IPR012910">
    <property type="entry name" value="Plug_dom"/>
</dbReference>
<evidence type="ECO:0008006" key="17">
    <source>
        <dbReference type="Google" id="ProtNLM"/>
    </source>
</evidence>
<dbReference type="STRING" id="28181.BEN30_01470"/>
<keyword evidence="4 9" id="KW-0812">Transmembrane</keyword>
<evidence type="ECO:0000256" key="9">
    <source>
        <dbReference type="PROSITE-ProRule" id="PRU01360"/>
    </source>
</evidence>
<evidence type="ECO:0000313" key="16">
    <source>
        <dbReference type="Proteomes" id="UP000095347"/>
    </source>
</evidence>
<feature type="short sequence motif" description="TonB C-terminal box" evidence="10">
    <location>
        <begin position="704"/>
        <end position="721"/>
    </location>
</feature>
<feature type="chain" id="PRO_5009184009" description="TonB-dependent receptor" evidence="12">
    <location>
        <begin position="39"/>
        <end position="721"/>
    </location>
</feature>
<dbReference type="PROSITE" id="PS52016">
    <property type="entry name" value="TONB_DEPENDENT_REC_3"/>
    <property type="match status" value="1"/>
</dbReference>
<dbReference type="InterPro" id="IPR036942">
    <property type="entry name" value="Beta-barrel_TonB_sf"/>
</dbReference>
<feature type="signal peptide" evidence="12">
    <location>
        <begin position="1"/>
        <end position="38"/>
    </location>
</feature>
<dbReference type="PANTHER" id="PTHR30069:SF49">
    <property type="entry name" value="OUTER MEMBRANE PROTEIN C"/>
    <property type="match status" value="1"/>
</dbReference>
<organism evidence="15 16">
    <name type="scientific">Magnetovibrio blakemorei</name>
    <dbReference type="NCBI Taxonomy" id="28181"/>
    <lineage>
        <taxon>Bacteria</taxon>
        <taxon>Pseudomonadati</taxon>
        <taxon>Pseudomonadota</taxon>
        <taxon>Alphaproteobacteria</taxon>
        <taxon>Rhodospirillales</taxon>
        <taxon>Magnetovibrionaceae</taxon>
        <taxon>Magnetovibrio</taxon>
    </lineage>
</organism>
<name>A0A1E5Q3G9_9PROT</name>
<comment type="subcellular location">
    <subcellularLocation>
        <location evidence="1 9">Cell outer membrane</location>
        <topology evidence="1 9">Multi-pass membrane protein</topology>
    </subcellularLocation>
</comment>
<keyword evidence="3 9" id="KW-1134">Transmembrane beta strand</keyword>
<evidence type="ECO:0000259" key="13">
    <source>
        <dbReference type="Pfam" id="PF00593"/>
    </source>
</evidence>
<dbReference type="AlphaFoldDB" id="A0A1E5Q3G9"/>
<gene>
    <name evidence="15" type="ORF">BEN30_01470</name>
</gene>
<evidence type="ECO:0000256" key="6">
    <source>
        <dbReference type="ARBA" id="ARBA00023077"/>
    </source>
</evidence>
<evidence type="ECO:0000313" key="15">
    <source>
        <dbReference type="EMBL" id="OEJ64142.1"/>
    </source>
</evidence>
<evidence type="ECO:0000256" key="1">
    <source>
        <dbReference type="ARBA" id="ARBA00004571"/>
    </source>
</evidence>
<keyword evidence="16" id="KW-1185">Reference proteome</keyword>
<dbReference type="GO" id="GO:0044718">
    <property type="term" value="P:siderophore transmembrane transport"/>
    <property type="evidence" value="ECO:0007669"/>
    <property type="project" value="TreeGrafter"/>
</dbReference>
<evidence type="ECO:0000256" key="8">
    <source>
        <dbReference type="ARBA" id="ARBA00023237"/>
    </source>
</evidence>
<evidence type="ECO:0000259" key="14">
    <source>
        <dbReference type="Pfam" id="PF07715"/>
    </source>
</evidence>
<comment type="similarity">
    <text evidence="9 11">Belongs to the TonB-dependent receptor family.</text>
</comment>
<dbReference type="GO" id="GO:0015344">
    <property type="term" value="F:siderophore uptake transmembrane transporter activity"/>
    <property type="evidence" value="ECO:0007669"/>
    <property type="project" value="TreeGrafter"/>
</dbReference>
<keyword evidence="2 9" id="KW-0813">Transport</keyword>
<keyword evidence="7 9" id="KW-0472">Membrane</keyword>
<keyword evidence="8 9" id="KW-0998">Cell outer membrane</keyword>
<evidence type="ECO:0000256" key="2">
    <source>
        <dbReference type="ARBA" id="ARBA00022448"/>
    </source>
</evidence>
<evidence type="ECO:0000256" key="10">
    <source>
        <dbReference type="PROSITE-ProRule" id="PRU10144"/>
    </source>
</evidence>
<protein>
    <recommendedName>
        <fullName evidence="17">TonB-dependent receptor</fullName>
    </recommendedName>
</protein>
<feature type="domain" description="TonB-dependent receptor plug" evidence="14">
    <location>
        <begin position="61"/>
        <end position="165"/>
    </location>
</feature>
<dbReference type="Pfam" id="PF07715">
    <property type="entry name" value="Plug"/>
    <property type="match status" value="1"/>
</dbReference>
<dbReference type="PROSITE" id="PS01156">
    <property type="entry name" value="TONB_DEPENDENT_REC_2"/>
    <property type="match status" value="1"/>
</dbReference>
<dbReference type="Gene3D" id="2.170.130.10">
    <property type="entry name" value="TonB-dependent receptor, plug domain"/>
    <property type="match status" value="1"/>
</dbReference>
<evidence type="ECO:0000256" key="12">
    <source>
        <dbReference type="SAM" id="SignalP"/>
    </source>
</evidence>
<dbReference type="Proteomes" id="UP000095347">
    <property type="component" value="Unassembled WGS sequence"/>
</dbReference>
<feature type="domain" description="TonB-dependent receptor-like beta-barrel" evidence="13">
    <location>
        <begin position="275"/>
        <end position="681"/>
    </location>
</feature>
<dbReference type="PANTHER" id="PTHR30069">
    <property type="entry name" value="TONB-DEPENDENT OUTER MEMBRANE RECEPTOR"/>
    <property type="match status" value="1"/>
</dbReference>
<comment type="caution">
    <text evidence="15">The sequence shown here is derived from an EMBL/GenBank/DDBJ whole genome shotgun (WGS) entry which is preliminary data.</text>
</comment>
<dbReference type="EMBL" id="MCGG01000078">
    <property type="protein sequence ID" value="OEJ64142.1"/>
    <property type="molecule type" value="Genomic_DNA"/>
</dbReference>